<evidence type="ECO:0000256" key="1">
    <source>
        <dbReference type="ARBA" id="ARBA00006484"/>
    </source>
</evidence>
<dbReference type="RefSeq" id="WP_128797185.1">
    <property type="nucleotide sequence ID" value="NZ_CP034669.1"/>
</dbReference>
<accession>A0A410RUB3</accession>
<dbReference type="GO" id="GO:0016491">
    <property type="term" value="F:oxidoreductase activity"/>
    <property type="evidence" value="ECO:0007669"/>
    <property type="project" value="UniProtKB-KW"/>
</dbReference>
<evidence type="ECO:0000313" key="5">
    <source>
        <dbReference type="Proteomes" id="UP000288758"/>
    </source>
</evidence>
<organism evidence="4 5">
    <name type="scientific">Corallococcus coralloides</name>
    <name type="common">Myxococcus coralloides</name>
    <dbReference type="NCBI Taxonomy" id="184914"/>
    <lineage>
        <taxon>Bacteria</taxon>
        <taxon>Pseudomonadati</taxon>
        <taxon>Myxococcota</taxon>
        <taxon>Myxococcia</taxon>
        <taxon>Myxococcales</taxon>
        <taxon>Cystobacterineae</taxon>
        <taxon>Myxococcaceae</taxon>
        <taxon>Corallococcus</taxon>
    </lineage>
</organism>
<dbReference type="GO" id="GO:0016020">
    <property type="term" value="C:membrane"/>
    <property type="evidence" value="ECO:0007669"/>
    <property type="project" value="TreeGrafter"/>
</dbReference>
<dbReference type="PANTHER" id="PTHR44196:SF2">
    <property type="entry name" value="SHORT-CHAIN DEHYDROGENASE-RELATED"/>
    <property type="match status" value="1"/>
</dbReference>
<dbReference type="PRINTS" id="PR00081">
    <property type="entry name" value="GDHRDH"/>
</dbReference>
<dbReference type="AlphaFoldDB" id="A0A410RUB3"/>
<keyword evidence="2" id="KW-0560">Oxidoreductase</keyword>
<proteinExistence type="inferred from homology"/>
<dbReference type="Pfam" id="PF00106">
    <property type="entry name" value="adh_short"/>
    <property type="match status" value="1"/>
</dbReference>
<dbReference type="Gene3D" id="3.40.50.720">
    <property type="entry name" value="NAD(P)-binding Rossmann-like Domain"/>
    <property type="match status" value="1"/>
</dbReference>
<feature type="region of interest" description="Disordered" evidence="3">
    <location>
        <begin position="267"/>
        <end position="291"/>
    </location>
</feature>
<protein>
    <submittedName>
        <fullName evidence="4">Short-chain dehydrogenase/reductase</fullName>
    </submittedName>
</protein>
<evidence type="ECO:0000256" key="3">
    <source>
        <dbReference type="SAM" id="MobiDB-lite"/>
    </source>
</evidence>
<evidence type="ECO:0000313" key="4">
    <source>
        <dbReference type="EMBL" id="QAT85401.1"/>
    </source>
</evidence>
<comment type="similarity">
    <text evidence="1">Belongs to the short-chain dehydrogenases/reductases (SDR) family.</text>
</comment>
<sequence>MRPPIDNGTVLIIGAAGGIGRELARLLSPRVRTLVLVARDVDDLGSLREELLVRNPTLGVMIRACRLDDPRAVDALFDHLERHYVRVDVLINNADYASSGLYAEERWKRIEELVQANVLAPAMITHRLLGPMLERGRGGILMVGSGAARLFLPGAVTFAATQRFLDGFSESLRLELKDAGIPVTFVAPGPLALEPHLEGEVTPLFELSLRQCAREALAGFERGEALVYPGLGHRWVMRLLRFLPRSFKRGLGRLALGGLKRTLLLKPTGPTGTDAPPQPVLLAGGEPSSAT</sequence>
<gene>
    <name evidence="4" type="primary">fabG6</name>
    <name evidence="4" type="ORF">EJ065_3840</name>
</gene>
<dbReference type="InterPro" id="IPR002347">
    <property type="entry name" value="SDR_fam"/>
</dbReference>
<dbReference type="SUPFAM" id="SSF51735">
    <property type="entry name" value="NAD(P)-binding Rossmann-fold domains"/>
    <property type="match status" value="1"/>
</dbReference>
<reference evidence="4 5" key="1">
    <citation type="submission" date="2018-12" db="EMBL/GenBank/DDBJ databases">
        <title>Complete Genome Sequence of the Corallopyronin A producing Myxobacterium Corallococcus coralloides B035.</title>
        <authorList>
            <person name="Bouhired S.M."/>
            <person name="Rupp O."/>
            <person name="Blom J."/>
            <person name="Schaeberle T.F."/>
            <person name="Kehraus S."/>
            <person name="Schiefer A."/>
            <person name="Pfarr K."/>
            <person name="Goesmann A."/>
            <person name="Hoerauf A."/>
            <person name="Koenig G.M."/>
        </authorList>
    </citation>
    <scope>NUCLEOTIDE SEQUENCE [LARGE SCALE GENOMIC DNA]</scope>
    <source>
        <strain evidence="4 5">B035</strain>
    </source>
</reference>
<name>A0A410RUB3_CORCK</name>
<dbReference type="Proteomes" id="UP000288758">
    <property type="component" value="Chromosome"/>
</dbReference>
<evidence type="ECO:0000256" key="2">
    <source>
        <dbReference type="ARBA" id="ARBA00023002"/>
    </source>
</evidence>
<dbReference type="EMBL" id="CP034669">
    <property type="protein sequence ID" value="QAT85401.1"/>
    <property type="molecule type" value="Genomic_DNA"/>
</dbReference>
<dbReference type="PANTHER" id="PTHR44196">
    <property type="entry name" value="DEHYDROGENASE/REDUCTASE SDR FAMILY MEMBER 7B"/>
    <property type="match status" value="1"/>
</dbReference>
<dbReference type="InterPro" id="IPR036291">
    <property type="entry name" value="NAD(P)-bd_dom_sf"/>
</dbReference>